<evidence type="ECO:0000313" key="1">
    <source>
        <dbReference type="EMBL" id="CAD7432848.1"/>
    </source>
</evidence>
<accession>A0A7R9HU55</accession>
<name>A0A7R9HU55_9NEOP</name>
<sequence>MGRLSLKCLLTVLSSPTGGSRLVGIACLRADDMELYSLWRYLSPCAQLSGTETLVLRAPPPPLLLLALVEREMVVVGADIPEVGAAILEVGAATLVGGEDTLVGAIPTTHNGHGDHIMVEATALQLPRPLQLLPEEIMESMVLCNFSLLA</sequence>
<protein>
    <submittedName>
        <fullName evidence="1">Uncharacterized protein</fullName>
    </submittedName>
</protein>
<proteinExistence type="predicted"/>
<dbReference type="EMBL" id="OB795912">
    <property type="protein sequence ID" value="CAD7432848.1"/>
    <property type="molecule type" value="Genomic_DNA"/>
</dbReference>
<dbReference type="AlphaFoldDB" id="A0A7R9HU55"/>
<organism evidence="1">
    <name type="scientific">Timema monikensis</name>
    <dbReference type="NCBI Taxonomy" id="170555"/>
    <lineage>
        <taxon>Eukaryota</taxon>
        <taxon>Metazoa</taxon>
        <taxon>Ecdysozoa</taxon>
        <taxon>Arthropoda</taxon>
        <taxon>Hexapoda</taxon>
        <taxon>Insecta</taxon>
        <taxon>Pterygota</taxon>
        <taxon>Neoptera</taxon>
        <taxon>Polyneoptera</taxon>
        <taxon>Phasmatodea</taxon>
        <taxon>Timematodea</taxon>
        <taxon>Timematoidea</taxon>
        <taxon>Timematidae</taxon>
        <taxon>Timema</taxon>
    </lineage>
</organism>
<reference evidence="1" key="1">
    <citation type="submission" date="2020-11" db="EMBL/GenBank/DDBJ databases">
        <authorList>
            <person name="Tran Van P."/>
        </authorList>
    </citation>
    <scope>NUCLEOTIDE SEQUENCE</scope>
</reference>
<gene>
    <name evidence="1" type="ORF">TMSB3V08_LOCUS9544</name>
</gene>